<dbReference type="EMBL" id="CANHGI010000001">
    <property type="protein sequence ID" value="CAI5439165.1"/>
    <property type="molecule type" value="Genomic_DNA"/>
</dbReference>
<keyword evidence="5" id="KW-1185">Reference proteome</keyword>
<dbReference type="Pfam" id="PF23386">
    <property type="entry name" value="NPP-6_helical"/>
    <property type="match status" value="1"/>
</dbReference>
<dbReference type="InterPro" id="IPR056535">
    <property type="entry name" value="TPR_NUP160_M"/>
</dbReference>
<protein>
    <recommendedName>
        <fullName evidence="3">NUP160 middle TPR domain-containing protein</fullName>
    </recommendedName>
</protein>
<comment type="caution">
    <text evidence="4">The sequence shown here is derived from an EMBL/GenBank/DDBJ whole genome shotgun (WGS) entry which is preliminary data.</text>
</comment>
<organism evidence="4 5">
    <name type="scientific">Caenorhabditis angaria</name>
    <dbReference type="NCBI Taxonomy" id="860376"/>
    <lineage>
        <taxon>Eukaryota</taxon>
        <taxon>Metazoa</taxon>
        <taxon>Ecdysozoa</taxon>
        <taxon>Nematoda</taxon>
        <taxon>Chromadorea</taxon>
        <taxon>Rhabditida</taxon>
        <taxon>Rhabditina</taxon>
        <taxon>Rhabditomorpha</taxon>
        <taxon>Rhabditoidea</taxon>
        <taxon>Rhabditidae</taxon>
        <taxon>Peloderinae</taxon>
        <taxon>Caenorhabditis</taxon>
    </lineage>
</organism>
<feature type="region of interest" description="Disordered" evidence="2">
    <location>
        <begin position="427"/>
        <end position="450"/>
    </location>
</feature>
<proteinExistence type="predicted"/>
<dbReference type="Pfam" id="PF23354">
    <property type="entry name" value="TPR_NUP160_120_M"/>
    <property type="match status" value="1"/>
</dbReference>
<evidence type="ECO:0000313" key="4">
    <source>
        <dbReference type="EMBL" id="CAI5439165.1"/>
    </source>
</evidence>
<dbReference type="Proteomes" id="UP001152747">
    <property type="component" value="Unassembled WGS sequence"/>
</dbReference>
<sequence length="1491" mass="170934">MDFIYGSEFGFLDGYAIKPQKTFVVNTNAPLHTNGYEVPPSGGVAVFPDNQFYADRLIFWRTSGQKLYLEERSLLYTISDGALCIDFSRTPILPGTSITILDDLMVLSIVVPTASTIHRFHARLSAPKERDTFSFLARIKEDDLIRKYHTAHVLTSSGRPIRATSTHHSNRNTISYCTAEGQLIVVTLNGFNEEHEKHEEVVLGENGFLQRFIGSPGSNSRLFSDACIVKNSKNSINYRKSSGFLSDIVYSVTKDGIVQGWNVETKRHTTFSLDLKPHCSYYTPKNDEEKVEIDYRISAKNVQNEVLLAISAEICKNSNLSAIFVHLVKVTNKEMIHLEVFEKRAEENERDERFVDFGMLEVRRNQGEAGKNERAFEVTVLTRNLAMSKDYVLRRVSLTINWETQIVHKQFGWHEVQRFVSSSANRGDFAEKPESDSEPISKSSSSNPYNLSTDSSIESLSDVVFDTDLHSFDVVHRAVQIVTDNYRGSAIAHVRYGNWMDLAKLVETYILSVDFKMKFQTKSERSVRMKLDAPQEALVLAKKSFWWSLLRACEELDFAARGVISLAPVQMFEDVMLMFVMHKDRITVIGDNSLELFEILCQNDSESFSPGASLGLGDENLPNENVVGLIEEAAKIADQRIEAMNHERTRCANARNGTFSDEEEIFENGYDFEKDGRNLVVNPIFEVYFIRLARELIESANYDCSSLGGDPIRTRFGGTFTQSLIAANIRITVEKRIQFALILRSILSALDNHRSKKVYVGFGEIDQLRIELREIIRIYRELIEQLDLKIVKNGAKMSLCTWLTSDDKGMDMIAREGGVGYDITPEQKQIGLSYNAFIGIMTENAVRALLSTSEILILFRRLVNEKQYRILRDILHGYINETRELKPAINFYLGIAYSGTDHPGKALNSFQSVQQAFIDGNTALRRAVYYLLPRTFIVAPNEDPIEMLALSEFYLTVVRFLQDHGHSEEVVSVALMAIESSESTNEDSVQVISNTLFNHLTRQRQWFQAFKLVLRTSQEQETRRASIRELLILMLSQGEWEAIATMIYGVHERVVEDFLRDAASRQSPNEKQHLYELLYAFYVTRKDYRMAACAMYEYAKHIESSNQMTAELLKRRRDALAAVLNMQAVLSIQPEEDDVVYDDFEDTNLVFPAFPEELPEFATTSQKNPETRGRVLERIDESMGEEEEDGNVHKRQMNLEEIEEEDKENMQEDVQKEVEEKWDLRRRQQVLVLTEKQIRDEWVICASRVSLLSSELYDGIPPTNPQELFKSLIDTWHFDAAFDVARQFALDSQYLYYSLVREAIMIDSFGNELDVEMAATQAGGWVRLNRRHCLIMTTCDDHWAVVRGLIDAARRSWPEDSRPMRGATEAFLSYQLGIPYWLHDLFENHDSNEYLRCLLDFENIKIALRVVLDLVEKESQKVSNNGQRTWLPYQAIDEVMRKSGVLAKNDNEGEVLKLRKSADENLTNYFKKIEAFEKAHQMSLKISSKKF</sequence>
<dbReference type="GO" id="GO:0005643">
    <property type="term" value="C:nuclear pore"/>
    <property type="evidence" value="ECO:0007669"/>
    <property type="project" value="TreeGrafter"/>
</dbReference>
<dbReference type="GO" id="GO:0017056">
    <property type="term" value="F:structural constituent of nuclear pore"/>
    <property type="evidence" value="ECO:0007669"/>
    <property type="project" value="TreeGrafter"/>
</dbReference>
<evidence type="ECO:0000259" key="3">
    <source>
        <dbReference type="Pfam" id="PF23354"/>
    </source>
</evidence>
<name>A0A9P1I9D8_9PELO</name>
<dbReference type="OrthoDB" id="5792595at2759"/>
<feature type="compositionally biased region" description="Low complexity" evidence="2">
    <location>
        <begin position="438"/>
        <end position="450"/>
    </location>
</feature>
<keyword evidence="1" id="KW-0175">Coiled coil</keyword>
<dbReference type="PANTHER" id="PTHR21286">
    <property type="entry name" value="NUCLEAR PORE COMPLEX PROTEIN NUP160"/>
    <property type="match status" value="1"/>
</dbReference>
<dbReference type="PANTHER" id="PTHR21286:SF0">
    <property type="entry name" value="NUCLEAR PORE COMPLEX PROTEIN NUP160"/>
    <property type="match status" value="1"/>
</dbReference>
<feature type="coiled-coil region" evidence="1">
    <location>
        <begin position="1200"/>
        <end position="1227"/>
    </location>
</feature>
<dbReference type="InterPro" id="IPR021717">
    <property type="entry name" value="Nucleoporin_Nup160"/>
</dbReference>
<evidence type="ECO:0000256" key="1">
    <source>
        <dbReference type="SAM" id="Coils"/>
    </source>
</evidence>
<evidence type="ECO:0000256" key="2">
    <source>
        <dbReference type="SAM" id="MobiDB-lite"/>
    </source>
</evidence>
<accession>A0A9P1I9D8</accession>
<gene>
    <name evidence="4" type="ORF">CAMP_LOCUS1802</name>
</gene>
<evidence type="ECO:0000313" key="5">
    <source>
        <dbReference type="Proteomes" id="UP001152747"/>
    </source>
</evidence>
<feature type="domain" description="NUP160 middle TPR" evidence="3">
    <location>
        <begin position="856"/>
        <end position="1125"/>
    </location>
</feature>
<reference evidence="4" key="1">
    <citation type="submission" date="2022-11" db="EMBL/GenBank/DDBJ databases">
        <authorList>
            <person name="Kikuchi T."/>
        </authorList>
    </citation>
    <scope>NUCLEOTIDE SEQUENCE</scope>
    <source>
        <strain evidence="4">PS1010</strain>
    </source>
</reference>